<accession>A0A934RYJ0</accession>
<dbReference type="AlphaFoldDB" id="A0A934RYJ0"/>
<dbReference type="GO" id="GO:0004853">
    <property type="term" value="F:uroporphyrinogen decarboxylase activity"/>
    <property type="evidence" value="ECO:0007669"/>
    <property type="project" value="InterPro"/>
</dbReference>
<dbReference type="PANTHER" id="PTHR47099">
    <property type="entry name" value="METHYLCOBAMIDE:COM METHYLTRANSFERASE MTBA"/>
    <property type="match status" value="1"/>
</dbReference>
<dbReference type="SUPFAM" id="SSF51726">
    <property type="entry name" value="UROD/MetE-like"/>
    <property type="match status" value="1"/>
</dbReference>
<sequence>MNKRDVVKAVLRGETPPYTPWSFRFTEEPEAELCKHYGCEPGDLMAHTGCHILELGSPIGFFEELGNDMFKDAFGVVWDRSKDKDIGMPASYQLMEPEDLDDYVFPDPLDPRFFADIESQIAKYPDRFRLFTLGFSLYERAWTLRSMEELLMDMIDEPEFVHELFTKITDYNIAQVKEAMKYDFDAVYFGDDWGQQHGLIMGHEHWKEFVYPQIKRMYAETKKAGKFQFIHSCGDVDELFPELIDIGLDCFNPFQPEVMDIHELHREYLGRLSFWGGLSTQQTLPYKGVKEVREESERLIDMGRSGGYIFSPSHSVESDVSLENILEFINAAKGQLVEA</sequence>
<keyword evidence="3" id="KW-1185">Reference proteome</keyword>
<comment type="caution">
    <text evidence="2">The sequence shown here is derived from an EMBL/GenBank/DDBJ whole genome shotgun (WGS) entry which is preliminary data.</text>
</comment>
<dbReference type="GO" id="GO:0006779">
    <property type="term" value="P:porphyrin-containing compound biosynthetic process"/>
    <property type="evidence" value="ECO:0007669"/>
    <property type="project" value="InterPro"/>
</dbReference>
<gene>
    <name evidence="2" type="ORF">JIN87_19565</name>
</gene>
<dbReference type="PANTHER" id="PTHR47099:SF1">
    <property type="entry name" value="METHYLCOBAMIDE:COM METHYLTRANSFERASE MTBA"/>
    <property type="match status" value="1"/>
</dbReference>
<dbReference type="Pfam" id="PF01208">
    <property type="entry name" value="URO-D"/>
    <property type="match status" value="1"/>
</dbReference>
<dbReference type="InterPro" id="IPR000257">
    <property type="entry name" value="Uroporphyrinogen_deCOase"/>
</dbReference>
<dbReference type="Gene3D" id="3.20.20.210">
    <property type="match status" value="1"/>
</dbReference>
<dbReference type="EMBL" id="JAENIL010000040">
    <property type="protein sequence ID" value="MBK1879092.1"/>
    <property type="molecule type" value="Genomic_DNA"/>
</dbReference>
<protein>
    <submittedName>
        <fullName evidence="2">Uroporphyrinogen-III decarboxylase-like protein</fullName>
    </submittedName>
</protein>
<dbReference type="Proteomes" id="UP000617628">
    <property type="component" value="Unassembled WGS sequence"/>
</dbReference>
<evidence type="ECO:0000259" key="1">
    <source>
        <dbReference type="Pfam" id="PF01208"/>
    </source>
</evidence>
<feature type="domain" description="Uroporphyrinogen decarboxylase (URO-D)" evidence="1">
    <location>
        <begin position="145"/>
        <end position="333"/>
    </location>
</feature>
<proteinExistence type="predicted"/>
<organism evidence="2 3">
    <name type="scientific">Pelagicoccus mobilis</name>
    <dbReference type="NCBI Taxonomy" id="415221"/>
    <lineage>
        <taxon>Bacteria</taxon>
        <taxon>Pseudomonadati</taxon>
        <taxon>Verrucomicrobiota</taxon>
        <taxon>Opitutia</taxon>
        <taxon>Puniceicoccales</taxon>
        <taxon>Pelagicoccaceae</taxon>
        <taxon>Pelagicoccus</taxon>
    </lineage>
</organism>
<name>A0A934RYJ0_9BACT</name>
<dbReference type="InterPro" id="IPR038071">
    <property type="entry name" value="UROD/MetE-like_sf"/>
</dbReference>
<evidence type="ECO:0000313" key="2">
    <source>
        <dbReference type="EMBL" id="MBK1879092.1"/>
    </source>
</evidence>
<dbReference type="RefSeq" id="WP_200357305.1">
    <property type="nucleotide sequence ID" value="NZ_JAENIL010000040.1"/>
</dbReference>
<reference evidence="2" key="1">
    <citation type="submission" date="2021-01" db="EMBL/GenBank/DDBJ databases">
        <title>Modified the classification status of verrucomicrobia.</title>
        <authorList>
            <person name="Feng X."/>
        </authorList>
    </citation>
    <scope>NUCLEOTIDE SEQUENCE</scope>
    <source>
        <strain evidence="2">KCTC 13126</strain>
    </source>
</reference>
<evidence type="ECO:0000313" key="3">
    <source>
        <dbReference type="Proteomes" id="UP000617628"/>
    </source>
</evidence>
<dbReference type="InterPro" id="IPR052024">
    <property type="entry name" value="Methanogen_methyltrans"/>
</dbReference>